<feature type="transmembrane region" description="Helical" evidence="7">
    <location>
        <begin position="97"/>
        <end position="115"/>
    </location>
</feature>
<dbReference type="Gene3D" id="3.30.70.100">
    <property type="match status" value="1"/>
</dbReference>
<dbReference type="GO" id="GO:0008381">
    <property type="term" value="F:mechanosensitive monoatomic ion channel activity"/>
    <property type="evidence" value="ECO:0007669"/>
    <property type="project" value="InterPro"/>
</dbReference>
<feature type="domain" description="Mechanosensitive ion channel MscS" evidence="8">
    <location>
        <begin position="118"/>
        <end position="181"/>
    </location>
</feature>
<feature type="domain" description="Mechanosensitive ion channel MscS C-terminal" evidence="9">
    <location>
        <begin position="189"/>
        <end position="270"/>
    </location>
</feature>
<keyword evidence="6 7" id="KW-0472">Membrane</keyword>
<proteinExistence type="inferred from homology"/>
<evidence type="ECO:0000256" key="5">
    <source>
        <dbReference type="ARBA" id="ARBA00022989"/>
    </source>
</evidence>
<dbReference type="InterPro" id="IPR008910">
    <property type="entry name" value="MSC_TM_helix"/>
</dbReference>
<keyword evidence="7" id="KW-0997">Cell inner membrane</keyword>
<keyword evidence="3" id="KW-1003">Cell membrane</keyword>
<dbReference type="InterPro" id="IPR011066">
    <property type="entry name" value="MscS_channel_C_sf"/>
</dbReference>
<dbReference type="PANTHER" id="PTHR30221">
    <property type="entry name" value="SMALL-CONDUCTANCE MECHANOSENSITIVE CHANNEL"/>
    <property type="match status" value="1"/>
</dbReference>
<dbReference type="Gene3D" id="2.30.30.60">
    <property type="match status" value="1"/>
</dbReference>
<evidence type="ECO:0000313" key="11">
    <source>
        <dbReference type="Proteomes" id="UP000327424"/>
    </source>
</evidence>
<dbReference type="OrthoDB" id="9809206at2"/>
<evidence type="ECO:0000313" key="10">
    <source>
        <dbReference type="EMBL" id="QFI38103.1"/>
    </source>
</evidence>
<dbReference type="Pfam" id="PF00924">
    <property type="entry name" value="MS_channel_2nd"/>
    <property type="match status" value="1"/>
</dbReference>
<reference evidence="10 11" key="1">
    <citation type="submission" date="2019-09" db="EMBL/GenBank/DDBJ databases">
        <title>Hybrid Assembly of the complete Genome of the Deep-Sea Bacterium Moritella marina from long Nanopore and Illumina reads.</title>
        <authorList>
            <person name="Magin S."/>
            <person name="Georgoulis A."/>
            <person name="Papadimitriou K."/>
            <person name="Iliakis G."/>
            <person name="Vorgias C.E."/>
        </authorList>
    </citation>
    <scope>NUCLEOTIDE SEQUENCE [LARGE SCALE GENOMIC DNA]</scope>
    <source>
        <strain evidence="10 11">MP-1</strain>
    </source>
</reference>
<evidence type="ECO:0000256" key="3">
    <source>
        <dbReference type="ARBA" id="ARBA00022475"/>
    </source>
</evidence>
<dbReference type="InterPro" id="IPR006685">
    <property type="entry name" value="MscS_channel_2nd"/>
</dbReference>
<feature type="transmembrane region" description="Helical" evidence="7">
    <location>
        <begin position="69"/>
        <end position="91"/>
    </location>
</feature>
<dbReference type="Pfam" id="PF21082">
    <property type="entry name" value="MS_channel_3rd"/>
    <property type="match status" value="1"/>
</dbReference>
<dbReference type="AlphaFoldDB" id="A0A5J6WJ90"/>
<dbReference type="RefSeq" id="WP_019443192.1">
    <property type="nucleotide sequence ID" value="NZ_ALOE01000046.1"/>
</dbReference>
<dbReference type="InterPro" id="IPR049278">
    <property type="entry name" value="MS_channel_C"/>
</dbReference>
<protein>
    <recommendedName>
        <fullName evidence="7">Small-conductance mechanosensitive channel</fullName>
    </recommendedName>
</protein>
<evidence type="ECO:0000256" key="6">
    <source>
        <dbReference type="ARBA" id="ARBA00023136"/>
    </source>
</evidence>
<comment type="caution">
    <text evidence="7">Lacks conserved residue(s) required for the propagation of feature annotation.</text>
</comment>
<keyword evidence="11" id="KW-1185">Reference proteome</keyword>
<evidence type="ECO:0000256" key="4">
    <source>
        <dbReference type="ARBA" id="ARBA00022692"/>
    </source>
</evidence>
<dbReference type="InterPro" id="IPR010920">
    <property type="entry name" value="LSM_dom_sf"/>
</dbReference>
<comment type="similarity">
    <text evidence="2 7">Belongs to the MscS (TC 1.A.23) family.</text>
</comment>
<comment type="subunit">
    <text evidence="7">Homoheptamer.</text>
</comment>
<comment type="subcellular location">
    <subcellularLocation>
        <location evidence="7">Cell inner membrane</location>
        <topology evidence="7">Multi-pass membrane protein</topology>
    </subcellularLocation>
    <subcellularLocation>
        <location evidence="1">Cell membrane</location>
        <topology evidence="1">Multi-pass membrane protein</topology>
    </subcellularLocation>
</comment>
<dbReference type="SUPFAM" id="SSF50182">
    <property type="entry name" value="Sm-like ribonucleoproteins"/>
    <property type="match status" value="1"/>
</dbReference>
<dbReference type="InterPro" id="IPR045275">
    <property type="entry name" value="MscS_archaea/bacteria_type"/>
</dbReference>
<keyword evidence="7" id="KW-0406">Ion transport</keyword>
<dbReference type="Gene3D" id="1.10.287.1260">
    <property type="match status" value="1"/>
</dbReference>
<dbReference type="KEGG" id="mmaa:FR932_09685"/>
<dbReference type="GO" id="GO:0005886">
    <property type="term" value="C:plasma membrane"/>
    <property type="evidence" value="ECO:0007669"/>
    <property type="project" value="UniProtKB-SubCell"/>
</dbReference>
<evidence type="ECO:0000256" key="1">
    <source>
        <dbReference type="ARBA" id="ARBA00004651"/>
    </source>
</evidence>
<evidence type="ECO:0000259" key="8">
    <source>
        <dbReference type="Pfam" id="PF00924"/>
    </source>
</evidence>
<accession>A0A5J6WJ90</accession>
<feature type="transmembrane region" description="Helical" evidence="7">
    <location>
        <begin position="31"/>
        <end position="49"/>
    </location>
</feature>
<dbReference type="PANTHER" id="PTHR30221:SF1">
    <property type="entry name" value="SMALL-CONDUCTANCE MECHANOSENSITIVE CHANNEL"/>
    <property type="match status" value="1"/>
</dbReference>
<dbReference type="Proteomes" id="UP000327424">
    <property type="component" value="Chromosome"/>
</dbReference>
<name>A0A5J6WJ90_MORMI</name>
<evidence type="ECO:0000256" key="7">
    <source>
        <dbReference type="RuleBase" id="RU369025"/>
    </source>
</evidence>
<organism evidence="10 11">
    <name type="scientific">Moritella marina ATCC 15381</name>
    <dbReference type="NCBI Taxonomy" id="1202962"/>
    <lineage>
        <taxon>Bacteria</taxon>
        <taxon>Pseudomonadati</taxon>
        <taxon>Pseudomonadota</taxon>
        <taxon>Gammaproteobacteria</taxon>
        <taxon>Alteromonadales</taxon>
        <taxon>Moritellaceae</taxon>
        <taxon>Moritella</taxon>
    </lineage>
</organism>
<sequence length="284" mass="30876">MDETGLQEDLQQELQQLQNIYTMITEFMVQYSFQILGALVIFIIGLWLAGKMQRFIAALCIKHDVDVTLSGFISNVVRLLVIMMVAVIALGKLGISVAPFIAAVGALALGAGLALQGMLSNYAAGVTIILTRPFVVGDTVKIQGVIGVVKVISLAMTILTNEDGDEISIPNKHIVGEVLHNSFEYMLVESTIGISYDDNPEQAVKILAVALANIDEIATEPAAQIGIEAFGDSSINLGVRFWVPTKNYYEVKYTANLKMFQALKQDGITIPFPQREVRLLSDAV</sequence>
<keyword evidence="7" id="KW-0407">Ion channel</keyword>
<evidence type="ECO:0000259" key="9">
    <source>
        <dbReference type="Pfam" id="PF21082"/>
    </source>
</evidence>
<keyword evidence="7" id="KW-0813">Transport</keyword>
<evidence type="ECO:0000256" key="2">
    <source>
        <dbReference type="ARBA" id="ARBA00008017"/>
    </source>
</evidence>
<dbReference type="SUPFAM" id="SSF82861">
    <property type="entry name" value="Mechanosensitive channel protein MscS (YggB), transmembrane region"/>
    <property type="match status" value="1"/>
</dbReference>
<comment type="function">
    <text evidence="7">Mechanosensitive channel that participates in the regulation of osmotic pressure changes within the cell, opening in response to stretch forces in the membrane lipid bilayer, without the need for other proteins. Contributes to normal resistance to hypoosmotic shock. Forms an ion channel of 1.0 nanosiemens conductance with a slight preference for anions.</text>
</comment>
<dbReference type="InterPro" id="IPR023408">
    <property type="entry name" value="MscS_beta-dom_sf"/>
</dbReference>
<dbReference type="Pfam" id="PF05552">
    <property type="entry name" value="MS_channel_1st_1"/>
    <property type="match status" value="1"/>
</dbReference>
<dbReference type="InterPro" id="IPR011014">
    <property type="entry name" value="MscS_channel_TM-2"/>
</dbReference>
<keyword evidence="4 7" id="KW-0812">Transmembrane</keyword>
<gene>
    <name evidence="10" type="ORF">FR932_09685</name>
</gene>
<dbReference type="SUPFAM" id="SSF82689">
    <property type="entry name" value="Mechanosensitive channel protein MscS (YggB), C-terminal domain"/>
    <property type="match status" value="1"/>
</dbReference>
<dbReference type="EMBL" id="CP044399">
    <property type="protein sequence ID" value="QFI38103.1"/>
    <property type="molecule type" value="Genomic_DNA"/>
</dbReference>
<keyword evidence="5 7" id="KW-1133">Transmembrane helix</keyword>